<protein>
    <submittedName>
        <fullName evidence="1">Uncharacterized protein</fullName>
    </submittedName>
</protein>
<reference evidence="1 2" key="1">
    <citation type="submission" date="2020-07" db="EMBL/GenBank/DDBJ databases">
        <title>Taxonomic proposal: Crassvirales, a new order of highly abundant and diverse bacterial viruses.</title>
        <authorList>
            <person name="Shkoporov A.N."/>
            <person name="Stockdale S.R."/>
            <person name="Guerin E."/>
            <person name="Ross R.P."/>
            <person name="Hill C."/>
        </authorList>
    </citation>
    <scope>NUCLEOTIDE SEQUENCE [LARGE SCALE GENOMIC DNA]</scope>
</reference>
<dbReference type="Proteomes" id="UP000594150">
    <property type="component" value="Segment"/>
</dbReference>
<dbReference type="RefSeq" id="YP_010112123.1">
    <property type="nucleotide sequence ID" value="NC_055888.1"/>
</dbReference>
<accession>A0A7M1RRZ2</accession>
<evidence type="ECO:0000313" key="1">
    <source>
        <dbReference type="EMBL" id="QOR56671.1"/>
    </source>
</evidence>
<organism evidence="1 2">
    <name type="scientific">uncultured phage cr52_1</name>
    <dbReference type="NCBI Taxonomy" id="2772079"/>
    <lineage>
        <taxon>Viruses</taxon>
        <taxon>Duplodnaviria</taxon>
        <taxon>Heunggongvirae</taxon>
        <taxon>Uroviricota</taxon>
        <taxon>Caudoviricetes</taxon>
        <taxon>Crassvirales</taxon>
        <taxon>Suoliviridae</taxon>
        <taxon>Loutivirinae</taxon>
        <taxon>Buchavirus</taxon>
        <taxon>Buchavirus copri</taxon>
    </lineage>
</organism>
<dbReference type="KEGG" id="vg:65130584"/>
<dbReference type="GeneID" id="65130584"/>
<dbReference type="EMBL" id="MT774395">
    <property type="protein sequence ID" value="QOR56671.1"/>
    <property type="molecule type" value="Genomic_DNA"/>
</dbReference>
<sequence length="210" mass="23704">MDNINQNSNPVVGTMAAQILAQNRQIAQKYYGPLFGKQVFTIIAVCPDPKWKENTMNGINDFRNEIKAYIVKAIDIMSISIIEKDLDQRPKIGINVGIPGVEPMMFEIAEPDFSKATRETVTEAIDRLSKPGSKPMFFSAEDLPNLDKLVEIANNGSINTYEEMARKCMMLAKTVRGYSENNRRIYTNYMRECGISSAELEVNVHIEKSE</sequence>
<name>A0A7M1RRZ2_9CAUD</name>
<evidence type="ECO:0000313" key="2">
    <source>
        <dbReference type="Proteomes" id="UP000594150"/>
    </source>
</evidence>
<proteinExistence type="predicted"/>
<keyword evidence="2" id="KW-1185">Reference proteome</keyword>